<organism evidence="1 2">
    <name type="scientific">Synechococcus elongatus PCC 11801</name>
    <dbReference type="NCBI Taxonomy" id="2219813"/>
    <lineage>
        <taxon>Bacteria</taxon>
        <taxon>Bacillati</taxon>
        <taxon>Cyanobacteriota</taxon>
        <taxon>Cyanophyceae</taxon>
        <taxon>Synechococcales</taxon>
        <taxon>Synechococcaceae</taxon>
        <taxon>Synechococcus</taxon>
    </lineage>
</organism>
<evidence type="ECO:0000313" key="1">
    <source>
        <dbReference type="EMBL" id="AZB72706.1"/>
    </source>
</evidence>
<dbReference type="Pfam" id="PF03079">
    <property type="entry name" value="ARD"/>
    <property type="match status" value="1"/>
</dbReference>
<dbReference type="SUPFAM" id="SSF51182">
    <property type="entry name" value="RmlC-like cupins"/>
    <property type="match status" value="1"/>
</dbReference>
<reference evidence="1 2" key="1">
    <citation type="journal article" date="2018" name="Sci. Rep.">
        <title>Genome Features and Biochemical Characteristics of a Robust, Fast Growing and Naturally Transformable Cyanobacterium Synechococcus elongatus PCC 11801 Isolated from India.</title>
        <authorList>
            <person name="Jaiswal D."/>
            <person name="Sengupta A."/>
            <person name="Sohoni S."/>
            <person name="Sengupta S."/>
            <person name="Phadnavis A.G."/>
            <person name="Pakrasi H.B."/>
            <person name="Wangikar P.P."/>
        </authorList>
    </citation>
    <scope>NUCLEOTIDE SEQUENCE [LARGE SCALE GENOMIC DNA]</scope>
    <source>
        <strain evidence="1 2">PCC 11801</strain>
    </source>
</reference>
<dbReference type="InterPro" id="IPR014710">
    <property type="entry name" value="RmlC-like_jellyroll"/>
</dbReference>
<accession>A0AAN1QNM9</accession>
<name>A0AAN1QNM9_SYNEL</name>
<dbReference type="AlphaFoldDB" id="A0AAN1QNM9"/>
<gene>
    <name evidence="1" type="ORF">DOP62_08285</name>
</gene>
<proteinExistence type="predicted"/>
<evidence type="ECO:0000313" key="2">
    <source>
        <dbReference type="Proteomes" id="UP000267249"/>
    </source>
</evidence>
<dbReference type="Gene3D" id="2.60.120.10">
    <property type="entry name" value="Jelly Rolls"/>
    <property type="match status" value="1"/>
</dbReference>
<dbReference type="GO" id="GO:0010309">
    <property type="term" value="F:acireductone dioxygenase [iron(II)-requiring] activity"/>
    <property type="evidence" value="ECO:0007669"/>
    <property type="project" value="InterPro"/>
</dbReference>
<dbReference type="InterPro" id="IPR004313">
    <property type="entry name" value="ARD"/>
</dbReference>
<dbReference type="RefSeq" id="WP_208672890.1">
    <property type="nucleotide sequence ID" value="NZ_CP030139.2"/>
</dbReference>
<dbReference type="InterPro" id="IPR011051">
    <property type="entry name" value="RmlC_Cupin_sf"/>
</dbReference>
<dbReference type="EMBL" id="CP030139">
    <property type="protein sequence ID" value="AZB72706.1"/>
    <property type="molecule type" value="Genomic_DNA"/>
</dbReference>
<dbReference type="Proteomes" id="UP000267249">
    <property type="component" value="Chromosome"/>
</dbReference>
<sequence>MAVLKNLNGQLIRDSDRINGLLQIWRSRLHSLQESHHAGLLSDTAKLDRWRNSPGLEVSTWGQRLLQDLALWSEEAWCEPLTIQPGSPRLLSFWEQQHHSHFHSGPEIIMILRGNCTYSLEVAQHGTLELWLEPGDVLQIGSFLSHRLNLGPLLELQAVRCFTSQDGWISHQGSKISQPYP</sequence>
<evidence type="ECO:0008006" key="3">
    <source>
        <dbReference type="Google" id="ProtNLM"/>
    </source>
</evidence>
<protein>
    <recommendedName>
        <fullName evidence="3">Cupin domain-containing protein</fullName>
    </recommendedName>
</protein>